<comment type="similarity">
    <text evidence="1">Belongs to the LysR transcriptional regulatory family.</text>
</comment>
<organism evidence="6 7">
    <name type="scientific">Marinospirillum insulare</name>
    <dbReference type="NCBI Taxonomy" id="217169"/>
    <lineage>
        <taxon>Bacteria</taxon>
        <taxon>Pseudomonadati</taxon>
        <taxon>Pseudomonadota</taxon>
        <taxon>Gammaproteobacteria</taxon>
        <taxon>Oceanospirillales</taxon>
        <taxon>Oceanospirillaceae</taxon>
        <taxon>Marinospirillum</taxon>
    </lineage>
</organism>
<accession>A0ABQ6A201</accession>
<evidence type="ECO:0000256" key="2">
    <source>
        <dbReference type="ARBA" id="ARBA00023015"/>
    </source>
</evidence>
<evidence type="ECO:0000313" key="6">
    <source>
        <dbReference type="EMBL" id="GLR65295.1"/>
    </source>
</evidence>
<sequence>MDWDDIRIFLELARTEKLSEAAKRLRINASTVSRRLHRLETQLEVQLFERGPDGHQLTSQGQLLLATARQMEQQALTASEILQGLGEESIGSVRIGSTEGFGSFFITPQLSEFCRQNPRLVVELLPMPRFIKLTRHEADMAVTIERPRHTSLVVTKLCDYRLKLYATENYLENAPPLNKIEDLNRHRLIGYIDDLLFSDQLNYMDRLLPDAQQVFRSTSVIAQYTMAKAGLGVAILPCFMAKEAPELKPILEEPLTLTRSFWLAAQPERKRLARVEAVWLELRRLVEEQEDLLMGEGRGDLLQCK</sequence>
<gene>
    <name evidence="6" type="ORF">GCM10007878_27340</name>
</gene>
<evidence type="ECO:0000256" key="1">
    <source>
        <dbReference type="ARBA" id="ARBA00009437"/>
    </source>
</evidence>
<evidence type="ECO:0000256" key="3">
    <source>
        <dbReference type="ARBA" id="ARBA00023125"/>
    </source>
</evidence>
<reference evidence="7" key="1">
    <citation type="journal article" date="2019" name="Int. J. Syst. Evol. Microbiol.">
        <title>The Global Catalogue of Microorganisms (GCM) 10K type strain sequencing project: providing services to taxonomists for standard genome sequencing and annotation.</title>
        <authorList>
            <consortium name="The Broad Institute Genomics Platform"/>
            <consortium name="The Broad Institute Genome Sequencing Center for Infectious Disease"/>
            <person name="Wu L."/>
            <person name="Ma J."/>
        </authorList>
    </citation>
    <scope>NUCLEOTIDE SEQUENCE [LARGE SCALE GENOMIC DNA]</scope>
    <source>
        <strain evidence="7">NBRC 100033</strain>
    </source>
</reference>
<dbReference type="Gene3D" id="3.40.190.290">
    <property type="match status" value="1"/>
</dbReference>
<dbReference type="InterPro" id="IPR036388">
    <property type="entry name" value="WH-like_DNA-bd_sf"/>
</dbReference>
<name>A0ABQ6A201_9GAMM</name>
<dbReference type="PANTHER" id="PTHR30537:SF3">
    <property type="entry name" value="TRANSCRIPTIONAL REGULATORY PROTEIN"/>
    <property type="match status" value="1"/>
</dbReference>
<keyword evidence="4" id="KW-0804">Transcription</keyword>
<dbReference type="InterPro" id="IPR005119">
    <property type="entry name" value="LysR_subst-bd"/>
</dbReference>
<dbReference type="Pfam" id="PF00126">
    <property type="entry name" value="HTH_1"/>
    <property type="match status" value="1"/>
</dbReference>
<comment type="caution">
    <text evidence="6">The sequence shown here is derived from an EMBL/GenBank/DDBJ whole genome shotgun (WGS) entry which is preliminary data.</text>
</comment>
<dbReference type="PANTHER" id="PTHR30537">
    <property type="entry name" value="HTH-TYPE TRANSCRIPTIONAL REGULATOR"/>
    <property type="match status" value="1"/>
</dbReference>
<dbReference type="InterPro" id="IPR058163">
    <property type="entry name" value="LysR-type_TF_proteobact-type"/>
</dbReference>
<evidence type="ECO:0000256" key="4">
    <source>
        <dbReference type="ARBA" id="ARBA00023163"/>
    </source>
</evidence>
<dbReference type="InterPro" id="IPR000847">
    <property type="entry name" value="LysR_HTH_N"/>
</dbReference>
<keyword evidence="7" id="KW-1185">Reference proteome</keyword>
<dbReference type="PROSITE" id="PS50931">
    <property type="entry name" value="HTH_LYSR"/>
    <property type="match status" value="1"/>
</dbReference>
<dbReference type="Proteomes" id="UP001156682">
    <property type="component" value="Unassembled WGS sequence"/>
</dbReference>
<proteinExistence type="inferred from homology"/>
<evidence type="ECO:0000259" key="5">
    <source>
        <dbReference type="PROSITE" id="PS50931"/>
    </source>
</evidence>
<dbReference type="Pfam" id="PF03466">
    <property type="entry name" value="LysR_substrate"/>
    <property type="match status" value="1"/>
</dbReference>
<dbReference type="RefSeq" id="WP_036239696.1">
    <property type="nucleotide sequence ID" value="NZ_BSOR01000080.1"/>
</dbReference>
<feature type="domain" description="HTH lysR-type" evidence="5">
    <location>
        <begin position="1"/>
        <end position="58"/>
    </location>
</feature>
<dbReference type="SUPFAM" id="SSF46785">
    <property type="entry name" value="Winged helix' DNA-binding domain"/>
    <property type="match status" value="1"/>
</dbReference>
<keyword evidence="2" id="KW-0805">Transcription regulation</keyword>
<dbReference type="Gene3D" id="1.10.10.10">
    <property type="entry name" value="Winged helix-like DNA-binding domain superfamily/Winged helix DNA-binding domain"/>
    <property type="match status" value="1"/>
</dbReference>
<evidence type="ECO:0000313" key="7">
    <source>
        <dbReference type="Proteomes" id="UP001156682"/>
    </source>
</evidence>
<keyword evidence="3" id="KW-0238">DNA-binding</keyword>
<dbReference type="EMBL" id="BSOR01000080">
    <property type="protein sequence ID" value="GLR65295.1"/>
    <property type="molecule type" value="Genomic_DNA"/>
</dbReference>
<dbReference type="SUPFAM" id="SSF53850">
    <property type="entry name" value="Periplasmic binding protein-like II"/>
    <property type="match status" value="1"/>
</dbReference>
<dbReference type="InterPro" id="IPR036390">
    <property type="entry name" value="WH_DNA-bd_sf"/>
</dbReference>
<protein>
    <submittedName>
        <fullName evidence="6">LysR family transcriptional regulator</fullName>
    </submittedName>
</protein>